<dbReference type="PANTHER" id="PTHR12302">
    <property type="entry name" value="EBNA2 BINDING PROTEIN P100"/>
    <property type="match status" value="1"/>
</dbReference>
<dbReference type="SMART" id="SM00333">
    <property type="entry name" value="TUDOR"/>
    <property type="match status" value="1"/>
</dbReference>
<dbReference type="CDD" id="cd20433">
    <property type="entry name" value="Tudor_TDRD11"/>
    <property type="match status" value="1"/>
</dbReference>
<dbReference type="GO" id="GO:0003723">
    <property type="term" value="F:RNA binding"/>
    <property type="evidence" value="ECO:0007669"/>
    <property type="project" value="UniProtKB-UniRule"/>
</dbReference>
<reference evidence="10" key="1">
    <citation type="submission" date="2014-12" db="EMBL/GenBank/DDBJ databases">
        <title>Insight into the proteome of Arion vulgaris.</title>
        <authorList>
            <person name="Aradska J."/>
            <person name="Bulat T."/>
            <person name="Smidak R."/>
            <person name="Sarate P."/>
            <person name="Gangsoo J."/>
            <person name="Sialana F."/>
            <person name="Bilban M."/>
            <person name="Lubec G."/>
        </authorList>
    </citation>
    <scope>NUCLEOTIDE SEQUENCE</scope>
    <source>
        <tissue evidence="10">Skin</tissue>
    </source>
</reference>
<evidence type="ECO:0000256" key="2">
    <source>
        <dbReference type="ARBA" id="ARBA00017230"/>
    </source>
</evidence>
<comment type="subcellular location">
    <subcellularLocation>
        <location evidence="1 5">Cytoplasm</location>
    </subcellularLocation>
</comment>
<dbReference type="SUPFAM" id="SSF50199">
    <property type="entry name" value="Staphylococcal nuclease"/>
    <property type="match status" value="5"/>
</dbReference>
<evidence type="ECO:0000256" key="5">
    <source>
        <dbReference type="PIRNR" id="PIRNR017179"/>
    </source>
</evidence>
<dbReference type="GO" id="GO:0006402">
    <property type="term" value="P:mRNA catabolic process"/>
    <property type="evidence" value="ECO:0007669"/>
    <property type="project" value="UniProtKB-UniRule"/>
</dbReference>
<evidence type="ECO:0000313" key="10">
    <source>
        <dbReference type="EMBL" id="CEK72392.1"/>
    </source>
</evidence>
<dbReference type="CDD" id="cd00175">
    <property type="entry name" value="SNc"/>
    <property type="match status" value="3"/>
</dbReference>
<dbReference type="Pfam" id="PF00565">
    <property type="entry name" value="SNase"/>
    <property type="match status" value="4"/>
</dbReference>
<evidence type="ECO:0000256" key="3">
    <source>
        <dbReference type="ARBA" id="ARBA00022490"/>
    </source>
</evidence>
<dbReference type="SMART" id="SM00318">
    <property type="entry name" value="SNc"/>
    <property type="match status" value="4"/>
</dbReference>
<dbReference type="GO" id="GO:0004518">
    <property type="term" value="F:nuclease activity"/>
    <property type="evidence" value="ECO:0007669"/>
    <property type="project" value="TreeGrafter"/>
</dbReference>
<gene>
    <name evidence="10" type="primary">ORF82221</name>
    <name evidence="9" type="synonym">ORF82213</name>
</gene>
<dbReference type="PANTHER" id="PTHR12302:SF2">
    <property type="entry name" value="STAPHYLOCOCCAL NUCLEASE DOMAIN-CONTAINING PROTEIN 1"/>
    <property type="match status" value="1"/>
</dbReference>
<keyword evidence="4" id="KW-0677">Repeat</keyword>
<evidence type="ECO:0000256" key="4">
    <source>
        <dbReference type="ARBA" id="ARBA00022737"/>
    </source>
</evidence>
<dbReference type="AlphaFoldDB" id="A0A0B6ZVN1"/>
<dbReference type="PROSITE" id="PS50304">
    <property type="entry name" value="TUDOR"/>
    <property type="match status" value="1"/>
</dbReference>
<dbReference type="PIRSF" id="PIRSF017179">
    <property type="entry name" value="RISC-Tudor-SN"/>
    <property type="match status" value="1"/>
</dbReference>
<dbReference type="Gene3D" id="2.30.30.140">
    <property type="match status" value="1"/>
</dbReference>
<dbReference type="FunFam" id="2.40.50.90:FF:000003">
    <property type="entry name" value="Staphylococcal nuclease domain-containing protein"/>
    <property type="match status" value="1"/>
</dbReference>
<organism evidence="10">
    <name type="scientific">Arion vulgaris</name>
    <dbReference type="NCBI Taxonomy" id="1028688"/>
    <lineage>
        <taxon>Eukaryota</taxon>
        <taxon>Metazoa</taxon>
        <taxon>Spiralia</taxon>
        <taxon>Lophotrochozoa</taxon>
        <taxon>Mollusca</taxon>
        <taxon>Gastropoda</taxon>
        <taxon>Heterobranchia</taxon>
        <taxon>Euthyneura</taxon>
        <taxon>Panpulmonata</taxon>
        <taxon>Eupulmonata</taxon>
        <taxon>Stylommatophora</taxon>
        <taxon>Helicina</taxon>
        <taxon>Arionoidea</taxon>
        <taxon>Arionidae</taxon>
        <taxon>Arion</taxon>
    </lineage>
</organism>
<dbReference type="Pfam" id="PF00567">
    <property type="entry name" value="TUDOR"/>
    <property type="match status" value="1"/>
</dbReference>
<dbReference type="PROSITE" id="PS50830">
    <property type="entry name" value="TNASE_3"/>
    <property type="match status" value="4"/>
</dbReference>
<keyword evidence="3 5" id="KW-0963">Cytoplasm</keyword>
<dbReference type="FunFam" id="2.30.30.140:FF:000018">
    <property type="entry name" value="Serine/threonine-protein kinase 31"/>
    <property type="match status" value="1"/>
</dbReference>
<keyword evidence="6" id="KW-0175">Coiled coil</keyword>
<evidence type="ECO:0000259" key="7">
    <source>
        <dbReference type="PROSITE" id="PS50304"/>
    </source>
</evidence>
<dbReference type="Gene3D" id="2.40.50.90">
    <property type="match status" value="5"/>
</dbReference>
<dbReference type="InterPro" id="IPR016071">
    <property type="entry name" value="Staphylococal_nuclease_OB-fold"/>
</dbReference>
<dbReference type="InterPro" id="IPR047386">
    <property type="entry name" value="Tudor_TDRD11"/>
</dbReference>
<accession>A0A0B6ZVN1</accession>
<dbReference type="GO" id="GO:0031332">
    <property type="term" value="C:RNAi effector complex"/>
    <property type="evidence" value="ECO:0007669"/>
    <property type="project" value="InterPro"/>
</dbReference>
<dbReference type="EMBL" id="HACG01025527">
    <property type="protein sequence ID" value="CEK72392.1"/>
    <property type="molecule type" value="Transcribed_RNA"/>
</dbReference>
<feature type="domain" description="TNase-like" evidence="8">
    <location>
        <begin position="9"/>
        <end position="159"/>
    </location>
</feature>
<protein>
    <recommendedName>
        <fullName evidence="2">Staphylococcal nuclease domain-containing protein 1</fullName>
    </recommendedName>
</protein>
<dbReference type="FunFam" id="2.40.50.90:FF:000001">
    <property type="entry name" value="Staphylococcal nuclease domain-containing protein"/>
    <property type="match status" value="1"/>
</dbReference>
<dbReference type="InterPro" id="IPR002999">
    <property type="entry name" value="Tudor"/>
</dbReference>
<sequence length="899" mass="100041">MNTPAAPSVVQKAVVKQVLSGDTVVLRGQPKGGPPPERTVCLSNITAPKLARRANPNVENSVETKDEPFAWEAREFLRKKLVGKDVVFTVEYKVPGTGREYGIIYLGKDNSGENITESLIAEGLVEVRKTGLKADDPGQQRLAQLEEAAKAAGKGKHAEEEASKHVRNIKWTIENPRNFVDSHHNKPIDAVIEHVRDGCTVRAFLLPTFEYVTVMLSGVKCPMNKQDPDGKQVPEPFMEEAKFFTESRLLQKDIKIILEGVSNQNLLGTVLHPNGNITEFLLKEGFARCVDWSMGVVTQGADKLRAAEKVAKDKKQRIWKDYKPSESNVNIKDKTFSGKVVEVVNGDALVVKVENSFKKVFLASIRPPRSADAPEGQGKEAPNKRSRPLYDIPYMFEAREFLRKKLIGKKVNVEVDYIQPANQGFPEKTCCTITIGGINVAEALVSKGLATIIRYRQDDDQRSSHYDELLAAESRALKKGVGLHSKKEAPIHRVADVSGDVAKAKQFLPFLQRAGKSEGIVEFIASGSRLRLYLPKETCLITLLISGIDCPKGARVLPTGQTVPADPYGEEAMLLTKEMCLQREVEVEVEGIDKGGNFIGWLFVDGVNLSVALVEAALAKVHFTAEKSAFYKTLLEKEAQCKADKLKIWANFVEEKEVKVEEEPVERKISYNKVIVTEVTENLTFFAQNVDNGSTLEKLMDDLRQEMESNPPLPGAYTAKKGEICTARFSQDNQWYRAKIEKVEGSTVSVFFIDYGNREKTPVSGLAALPGHFRGLPPQATEYALACVSVPNDEEAKQDAVDALFNDILNKTMLLNVEYRGGSASPDFVSLKHADTEDDVATVLVTEGYLTVEARKEKRLAKLVSDYQKAQDEAKRLRKNLWRYGDFREDDAREFGYTR</sequence>
<dbReference type="FunFam" id="2.40.50.90:FF:000005">
    <property type="entry name" value="Staphylococcal nuclease domain-containing protein"/>
    <property type="match status" value="1"/>
</dbReference>
<feature type="domain" description="TNase-like" evidence="8">
    <location>
        <begin position="515"/>
        <end position="651"/>
    </location>
</feature>
<evidence type="ECO:0000313" key="9">
    <source>
        <dbReference type="EMBL" id="CEK72391.1"/>
    </source>
</evidence>
<dbReference type="GO" id="GO:0005829">
    <property type="term" value="C:cytosol"/>
    <property type="evidence" value="ECO:0007669"/>
    <property type="project" value="UniProtKB-UniRule"/>
</dbReference>
<dbReference type="InterPro" id="IPR016685">
    <property type="entry name" value="Silence_cplx_Nase-comp_TudorSN"/>
</dbReference>
<dbReference type="EMBL" id="HACG01025526">
    <property type="protein sequence ID" value="CEK72391.1"/>
    <property type="molecule type" value="Transcribed_RNA"/>
</dbReference>
<feature type="domain" description="Tudor" evidence="7">
    <location>
        <begin position="718"/>
        <end position="776"/>
    </location>
</feature>
<dbReference type="FunFam" id="2.40.50.90:FF:000004">
    <property type="entry name" value="Staphylococcal nuclease domain-containing protein"/>
    <property type="match status" value="1"/>
</dbReference>
<dbReference type="SUPFAM" id="SSF63748">
    <property type="entry name" value="Tudor/PWWP/MBT"/>
    <property type="match status" value="1"/>
</dbReference>
<dbReference type="GO" id="GO:0031047">
    <property type="term" value="P:regulatory ncRNA-mediated gene silencing"/>
    <property type="evidence" value="ECO:0007669"/>
    <property type="project" value="UniProtKB-UniRule"/>
</dbReference>
<feature type="coiled-coil region" evidence="6">
    <location>
        <begin position="853"/>
        <end position="880"/>
    </location>
</feature>
<evidence type="ECO:0000256" key="1">
    <source>
        <dbReference type="ARBA" id="ARBA00004496"/>
    </source>
</evidence>
<evidence type="ECO:0000259" key="8">
    <source>
        <dbReference type="PROSITE" id="PS50830"/>
    </source>
</evidence>
<proteinExistence type="predicted"/>
<dbReference type="InterPro" id="IPR035437">
    <property type="entry name" value="SNase_OB-fold_sf"/>
</dbReference>
<name>A0A0B6ZVN1_9EUPU</name>
<dbReference type="FunFam" id="2.40.50.90:FF:000002">
    <property type="entry name" value="Staphylococcal nuclease domain-containing protein"/>
    <property type="match status" value="1"/>
</dbReference>
<feature type="domain" description="TNase-like" evidence="8">
    <location>
        <begin position="186"/>
        <end position="321"/>
    </location>
</feature>
<evidence type="ECO:0000256" key="6">
    <source>
        <dbReference type="SAM" id="Coils"/>
    </source>
</evidence>
<feature type="domain" description="TNase-like" evidence="8">
    <location>
        <begin position="334"/>
        <end position="486"/>
    </location>
</feature>
<dbReference type="GO" id="GO:0005634">
    <property type="term" value="C:nucleus"/>
    <property type="evidence" value="ECO:0007669"/>
    <property type="project" value="TreeGrafter"/>
</dbReference>